<dbReference type="InterPro" id="IPR039417">
    <property type="entry name" value="Peptidase_C1A_papain-like"/>
</dbReference>
<evidence type="ECO:0000259" key="5">
    <source>
        <dbReference type="SMART" id="SM00645"/>
    </source>
</evidence>
<dbReference type="PANTHER" id="PTHR12411">
    <property type="entry name" value="CYSTEINE PROTEASE FAMILY C1-RELATED"/>
    <property type="match status" value="1"/>
</dbReference>
<evidence type="ECO:0000313" key="6">
    <source>
        <dbReference type="EMBL" id="JAQ13000.1"/>
    </source>
</evidence>
<keyword evidence="2" id="KW-0645">Protease</keyword>
<dbReference type="CDD" id="cd02248">
    <property type="entry name" value="Peptidase_C1A"/>
    <property type="match status" value="1"/>
</dbReference>
<dbReference type="SMART" id="SM00645">
    <property type="entry name" value="Pept_C1"/>
    <property type="match status" value="1"/>
</dbReference>
<evidence type="ECO:0000256" key="3">
    <source>
        <dbReference type="ARBA" id="ARBA00022801"/>
    </source>
</evidence>
<dbReference type="PROSITE" id="PS00139">
    <property type="entry name" value="THIOL_PROTEASE_CYS"/>
    <property type="match status" value="1"/>
</dbReference>
<name>A0A146M351_LYGHE</name>
<dbReference type="SUPFAM" id="SSF54001">
    <property type="entry name" value="Cysteine proteinases"/>
    <property type="match status" value="1"/>
</dbReference>
<dbReference type="Pfam" id="PF00112">
    <property type="entry name" value="Peptidase_C1"/>
    <property type="match status" value="1"/>
</dbReference>
<evidence type="ECO:0000256" key="4">
    <source>
        <dbReference type="ARBA" id="ARBA00022807"/>
    </source>
</evidence>
<dbReference type="GO" id="GO:0006508">
    <property type="term" value="P:proteolysis"/>
    <property type="evidence" value="ECO:0007669"/>
    <property type="project" value="UniProtKB-KW"/>
</dbReference>
<accession>A0A146M351</accession>
<keyword evidence="4" id="KW-0788">Thiol protease</keyword>
<evidence type="ECO:0000256" key="2">
    <source>
        <dbReference type="ARBA" id="ARBA00022670"/>
    </source>
</evidence>
<dbReference type="InterPro" id="IPR000668">
    <property type="entry name" value="Peptidase_C1A_C"/>
</dbReference>
<evidence type="ECO:0000256" key="1">
    <source>
        <dbReference type="ARBA" id="ARBA00008455"/>
    </source>
</evidence>
<dbReference type="InterPro" id="IPR000169">
    <property type="entry name" value="Pept_cys_AS"/>
</dbReference>
<dbReference type="AlphaFoldDB" id="A0A146M351"/>
<protein>
    <submittedName>
        <fullName evidence="6">Zingipain-2</fullName>
    </submittedName>
</protein>
<gene>
    <name evidence="6" type="primary">CPGP2</name>
    <name evidence="6" type="ORF">g.24168</name>
</gene>
<feature type="domain" description="Peptidase C1A papain C-terminal" evidence="5">
    <location>
        <begin position="35"/>
        <end position="158"/>
    </location>
</feature>
<dbReference type="EMBL" id="GDHC01005629">
    <property type="protein sequence ID" value="JAQ13000.1"/>
    <property type="molecule type" value="Transcribed_RNA"/>
</dbReference>
<keyword evidence="3" id="KW-0378">Hydrolase</keyword>
<comment type="similarity">
    <text evidence="1">Belongs to the peptidase C1 family.</text>
</comment>
<sequence length="161" mass="17998">MNTDWYIGSSSSSSSDDGVVRLGGALQGELKDDDLPDHLDWVELGYLNPPRNQGSCGSCYAFATMGSIESRWGISKGKDQLKYLSPQMIIDCDNSNYGCSGGFMPLVYRFLITRRGGMACTDESYPYRAHRQRCHRTCDAGAKIVSYRQILDENERTIMRA</sequence>
<reference evidence="6" key="1">
    <citation type="journal article" date="2016" name="Gigascience">
        <title>De novo construction of an expanded transcriptome assembly for the western tarnished plant bug, Lygus hesperus.</title>
        <authorList>
            <person name="Tassone E.E."/>
            <person name="Geib S.M."/>
            <person name="Hall B."/>
            <person name="Fabrick J.A."/>
            <person name="Brent C.S."/>
            <person name="Hull J.J."/>
        </authorList>
    </citation>
    <scope>NUCLEOTIDE SEQUENCE</scope>
</reference>
<proteinExistence type="inferred from homology"/>
<dbReference type="InterPro" id="IPR013128">
    <property type="entry name" value="Peptidase_C1A"/>
</dbReference>
<organism evidence="6">
    <name type="scientific">Lygus hesperus</name>
    <name type="common">Western plant bug</name>
    <dbReference type="NCBI Taxonomy" id="30085"/>
    <lineage>
        <taxon>Eukaryota</taxon>
        <taxon>Metazoa</taxon>
        <taxon>Ecdysozoa</taxon>
        <taxon>Arthropoda</taxon>
        <taxon>Hexapoda</taxon>
        <taxon>Insecta</taxon>
        <taxon>Pterygota</taxon>
        <taxon>Neoptera</taxon>
        <taxon>Paraneoptera</taxon>
        <taxon>Hemiptera</taxon>
        <taxon>Heteroptera</taxon>
        <taxon>Panheteroptera</taxon>
        <taxon>Cimicomorpha</taxon>
        <taxon>Miridae</taxon>
        <taxon>Mirini</taxon>
        <taxon>Lygus</taxon>
    </lineage>
</organism>
<dbReference type="InterPro" id="IPR038765">
    <property type="entry name" value="Papain-like_cys_pep_sf"/>
</dbReference>
<dbReference type="GO" id="GO:0008234">
    <property type="term" value="F:cysteine-type peptidase activity"/>
    <property type="evidence" value="ECO:0007669"/>
    <property type="project" value="UniProtKB-KW"/>
</dbReference>
<dbReference type="Gene3D" id="3.90.70.10">
    <property type="entry name" value="Cysteine proteinases"/>
    <property type="match status" value="1"/>
</dbReference>